<sequence length="150" mass="15993">MPKDLRDFWAGLLYLIIGVAALYMAGDYEMGTAIVMGPGYFPVVLSGLLIVIGLISLIRSFIVEGEPLQGFAFSKIIFVTLSIVAFALLVEGAGLAIAVIAVFFISALASKFFNWKFTLGIALGAAVFCSLVFVKGLGIPLPIFGSWFGM</sequence>
<keyword evidence="4" id="KW-1185">Reference proteome</keyword>
<dbReference type="Proteomes" id="UP001329151">
    <property type="component" value="Chromosome"/>
</dbReference>
<dbReference type="AlphaFoldDB" id="A0AA86J0G0"/>
<keyword evidence="1" id="KW-1133">Transmembrane helix</keyword>
<keyword evidence="1" id="KW-0812">Transmembrane</keyword>
<evidence type="ECO:0000313" key="3">
    <source>
        <dbReference type="EMBL" id="BET27214.1"/>
    </source>
</evidence>
<feature type="transmembrane region" description="Helical" evidence="1">
    <location>
        <begin position="38"/>
        <end position="58"/>
    </location>
</feature>
<name>A0AA86J0G0_9BURK</name>
<keyword evidence="1" id="KW-0472">Membrane</keyword>
<evidence type="ECO:0000259" key="2">
    <source>
        <dbReference type="Pfam" id="PF07331"/>
    </source>
</evidence>
<dbReference type="Pfam" id="PF07331">
    <property type="entry name" value="TctB"/>
    <property type="match status" value="1"/>
</dbReference>
<reference evidence="3 4" key="1">
    <citation type="submission" date="2023-10" db="EMBL/GenBank/DDBJ databases">
        <title>Complete Genome Sequence of Limnobacter thiooxidans CS-K2T, Isolated from freshwater lake sediments in Bavaria, Germany.</title>
        <authorList>
            <person name="Naruki M."/>
            <person name="Watanabe A."/>
            <person name="Warashina T."/>
            <person name="Morita T."/>
            <person name="Arakawa K."/>
        </authorList>
    </citation>
    <scope>NUCLEOTIDE SEQUENCE [LARGE SCALE GENOMIC DNA]</scope>
    <source>
        <strain evidence="3 4">CS-K2</strain>
    </source>
</reference>
<evidence type="ECO:0000256" key="1">
    <source>
        <dbReference type="SAM" id="Phobius"/>
    </source>
</evidence>
<feature type="domain" description="DUF1468" evidence="2">
    <location>
        <begin position="9"/>
        <end position="142"/>
    </location>
</feature>
<feature type="transmembrane region" description="Helical" evidence="1">
    <location>
        <begin position="120"/>
        <end position="144"/>
    </location>
</feature>
<protein>
    <submittedName>
        <fullName evidence="3">Tripartite tricarboxylate transporter TctB family protein</fullName>
    </submittedName>
</protein>
<organism evidence="3 4">
    <name type="scientific">Limnobacter thiooxidans</name>
    <dbReference type="NCBI Taxonomy" id="131080"/>
    <lineage>
        <taxon>Bacteria</taxon>
        <taxon>Pseudomonadati</taxon>
        <taxon>Pseudomonadota</taxon>
        <taxon>Betaproteobacteria</taxon>
        <taxon>Burkholderiales</taxon>
        <taxon>Burkholderiaceae</taxon>
        <taxon>Limnobacter</taxon>
    </lineage>
</organism>
<dbReference type="EMBL" id="AP028947">
    <property type="protein sequence ID" value="BET27214.1"/>
    <property type="molecule type" value="Genomic_DNA"/>
</dbReference>
<dbReference type="KEGG" id="lto:RGQ30_27150"/>
<feature type="transmembrane region" description="Helical" evidence="1">
    <location>
        <begin position="95"/>
        <end position="113"/>
    </location>
</feature>
<dbReference type="RefSeq" id="WP_130557683.1">
    <property type="nucleotide sequence ID" value="NZ_AP028947.1"/>
</dbReference>
<dbReference type="InterPro" id="IPR009936">
    <property type="entry name" value="DUF1468"/>
</dbReference>
<evidence type="ECO:0000313" key="4">
    <source>
        <dbReference type="Proteomes" id="UP001329151"/>
    </source>
</evidence>
<accession>A0AA86J0G0</accession>
<gene>
    <name evidence="3" type="ORF">RGQ30_27150</name>
</gene>
<proteinExistence type="predicted"/>
<feature type="transmembrane region" description="Helical" evidence="1">
    <location>
        <begin position="7"/>
        <end position="26"/>
    </location>
</feature>
<feature type="transmembrane region" description="Helical" evidence="1">
    <location>
        <begin position="70"/>
        <end position="89"/>
    </location>
</feature>